<dbReference type="PANTHER" id="PTHR24348:SF22">
    <property type="entry name" value="NON-SPECIFIC SERINE_THREONINE PROTEIN KINASE"/>
    <property type="match status" value="1"/>
</dbReference>
<dbReference type="KEGG" id="hoh:Hoch_1322"/>
<dbReference type="InterPro" id="IPR045269">
    <property type="entry name" value="Atg1-like"/>
</dbReference>
<dbReference type="GO" id="GO:0004674">
    <property type="term" value="F:protein serine/threonine kinase activity"/>
    <property type="evidence" value="ECO:0007669"/>
    <property type="project" value="UniProtKB-KW"/>
</dbReference>
<name>D0LTI5_HALO1</name>
<evidence type="ECO:0000259" key="7">
    <source>
        <dbReference type="PROSITE" id="PS50011"/>
    </source>
</evidence>
<dbReference type="InterPro" id="IPR008271">
    <property type="entry name" value="Ser/Thr_kinase_AS"/>
</dbReference>
<dbReference type="SUPFAM" id="SSF56112">
    <property type="entry name" value="Protein kinase-like (PK-like)"/>
    <property type="match status" value="1"/>
</dbReference>
<dbReference type="STRING" id="502025.Hoch_1322"/>
<dbReference type="HOGENOM" id="CLU_292694_0_0_7"/>
<feature type="region of interest" description="Disordered" evidence="6">
    <location>
        <begin position="1"/>
        <end position="54"/>
    </location>
</feature>
<dbReference type="Gene3D" id="3.30.200.20">
    <property type="entry name" value="Phosphorylase Kinase, domain 1"/>
    <property type="match status" value="1"/>
</dbReference>
<keyword evidence="8" id="KW-0723">Serine/threonine-protein kinase</keyword>
<dbReference type="InterPro" id="IPR011009">
    <property type="entry name" value="Kinase-like_dom_sf"/>
</dbReference>
<feature type="binding site" evidence="5">
    <location>
        <position position="119"/>
    </location>
    <ligand>
        <name>ATP</name>
        <dbReference type="ChEBI" id="CHEBI:30616"/>
    </ligand>
</feature>
<reference evidence="8 9" key="1">
    <citation type="journal article" date="2010" name="Stand. Genomic Sci.">
        <title>Complete genome sequence of Haliangium ochraceum type strain (SMP-2).</title>
        <authorList>
            <consortium name="US DOE Joint Genome Institute (JGI-PGF)"/>
            <person name="Ivanova N."/>
            <person name="Daum C."/>
            <person name="Lang E."/>
            <person name="Abt B."/>
            <person name="Kopitz M."/>
            <person name="Saunders E."/>
            <person name="Lapidus A."/>
            <person name="Lucas S."/>
            <person name="Glavina Del Rio T."/>
            <person name="Nolan M."/>
            <person name="Tice H."/>
            <person name="Copeland A."/>
            <person name="Cheng J.F."/>
            <person name="Chen F."/>
            <person name="Bruce D."/>
            <person name="Goodwin L."/>
            <person name="Pitluck S."/>
            <person name="Mavromatis K."/>
            <person name="Pati A."/>
            <person name="Mikhailova N."/>
            <person name="Chen A."/>
            <person name="Palaniappan K."/>
            <person name="Land M."/>
            <person name="Hauser L."/>
            <person name="Chang Y.J."/>
            <person name="Jeffries C.D."/>
            <person name="Detter J.C."/>
            <person name="Brettin T."/>
            <person name="Rohde M."/>
            <person name="Goker M."/>
            <person name="Bristow J."/>
            <person name="Markowitz V."/>
            <person name="Eisen J.A."/>
            <person name="Hugenholtz P."/>
            <person name="Kyrpides N.C."/>
            <person name="Klenk H.P."/>
        </authorList>
    </citation>
    <scope>NUCLEOTIDE SEQUENCE [LARGE SCALE GENOMIC DNA]</scope>
    <source>
        <strain evidence="9">DSM 14365 / CIP 107738 / JCM 11303 / AJ 13395 / SMP-2</strain>
    </source>
</reference>
<feature type="domain" description="Protein kinase" evidence="7">
    <location>
        <begin position="90"/>
        <end position="388"/>
    </location>
</feature>
<proteinExistence type="predicted"/>
<dbReference type="InterPro" id="IPR011990">
    <property type="entry name" value="TPR-like_helical_dom_sf"/>
</dbReference>
<evidence type="ECO:0000256" key="5">
    <source>
        <dbReference type="PROSITE-ProRule" id="PRU10141"/>
    </source>
</evidence>
<gene>
    <name evidence="8" type="ordered locus">Hoch_1322</name>
</gene>
<keyword evidence="3 8" id="KW-0418">Kinase</keyword>
<dbReference type="RefSeq" id="WP_012826489.1">
    <property type="nucleotide sequence ID" value="NC_013440.1"/>
</dbReference>
<dbReference type="GO" id="GO:0016020">
    <property type="term" value="C:membrane"/>
    <property type="evidence" value="ECO:0007669"/>
    <property type="project" value="TreeGrafter"/>
</dbReference>
<evidence type="ECO:0000256" key="3">
    <source>
        <dbReference type="ARBA" id="ARBA00022777"/>
    </source>
</evidence>
<keyword evidence="9" id="KW-1185">Reference proteome</keyword>
<dbReference type="eggNOG" id="COG0515">
    <property type="taxonomic scope" value="Bacteria"/>
</dbReference>
<dbReference type="PROSITE" id="PS00107">
    <property type="entry name" value="PROTEIN_KINASE_ATP"/>
    <property type="match status" value="1"/>
</dbReference>
<organism evidence="8 9">
    <name type="scientific">Haliangium ochraceum (strain DSM 14365 / JCM 11303 / SMP-2)</name>
    <dbReference type="NCBI Taxonomy" id="502025"/>
    <lineage>
        <taxon>Bacteria</taxon>
        <taxon>Pseudomonadati</taxon>
        <taxon>Myxococcota</taxon>
        <taxon>Polyangia</taxon>
        <taxon>Haliangiales</taxon>
        <taxon>Kofleriaceae</taxon>
        <taxon>Haliangium</taxon>
    </lineage>
</organism>
<dbReference type="Pfam" id="PF00069">
    <property type="entry name" value="Pkinase"/>
    <property type="match status" value="1"/>
</dbReference>
<evidence type="ECO:0000313" key="8">
    <source>
        <dbReference type="EMBL" id="ACY13880.1"/>
    </source>
</evidence>
<dbReference type="Gene3D" id="1.25.40.10">
    <property type="entry name" value="Tetratricopeptide repeat domain"/>
    <property type="match status" value="1"/>
</dbReference>
<dbReference type="eggNOG" id="COG0457">
    <property type="taxonomic scope" value="Bacteria"/>
</dbReference>
<dbReference type="EMBL" id="CP001804">
    <property type="protein sequence ID" value="ACY13880.1"/>
    <property type="molecule type" value="Genomic_DNA"/>
</dbReference>
<evidence type="ECO:0000313" key="9">
    <source>
        <dbReference type="Proteomes" id="UP000001880"/>
    </source>
</evidence>
<dbReference type="PROSITE" id="PS50011">
    <property type="entry name" value="PROTEIN_KINASE_DOM"/>
    <property type="match status" value="1"/>
</dbReference>
<keyword evidence="1" id="KW-0808">Transferase</keyword>
<evidence type="ECO:0000256" key="4">
    <source>
        <dbReference type="ARBA" id="ARBA00022840"/>
    </source>
</evidence>
<feature type="compositionally biased region" description="Acidic residues" evidence="6">
    <location>
        <begin position="38"/>
        <end position="52"/>
    </location>
</feature>
<evidence type="ECO:0000256" key="6">
    <source>
        <dbReference type="SAM" id="MobiDB-lite"/>
    </source>
</evidence>
<dbReference type="Gene3D" id="1.10.510.10">
    <property type="entry name" value="Transferase(Phosphotransferase) domain 1"/>
    <property type="match status" value="1"/>
</dbReference>
<dbReference type="Proteomes" id="UP000001880">
    <property type="component" value="Chromosome"/>
</dbReference>
<dbReference type="PANTHER" id="PTHR24348">
    <property type="entry name" value="SERINE/THREONINE-PROTEIN KINASE UNC-51-RELATED"/>
    <property type="match status" value="1"/>
</dbReference>
<dbReference type="InterPro" id="IPR000719">
    <property type="entry name" value="Prot_kinase_dom"/>
</dbReference>
<dbReference type="GO" id="GO:0005776">
    <property type="term" value="C:autophagosome"/>
    <property type="evidence" value="ECO:0007669"/>
    <property type="project" value="TreeGrafter"/>
</dbReference>
<dbReference type="GO" id="GO:0005524">
    <property type="term" value="F:ATP binding"/>
    <property type="evidence" value="ECO:0007669"/>
    <property type="project" value="UniProtKB-UniRule"/>
</dbReference>
<protein>
    <submittedName>
        <fullName evidence="8">Serine/threonine protein kinase</fullName>
    </submittedName>
</protein>
<dbReference type="InterPro" id="IPR017441">
    <property type="entry name" value="Protein_kinase_ATP_BS"/>
</dbReference>
<evidence type="ECO:0000256" key="1">
    <source>
        <dbReference type="ARBA" id="ARBA00022679"/>
    </source>
</evidence>
<feature type="compositionally biased region" description="Basic and acidic residues" evidence="6">
    <location>
        <begin position="1"/>
        <end position="24"/>
    </location>
</feature>
<keyword evidence="4 5" id="KW-0067">ATP-binding</keyword>
<dbReference type="GO" id="GO:0005829">
    <property type="term" value="C:cytosol"/>
    <property type="evidence" value="ECO:0007669"/>
    <property type="project" value="TreeGrafter"/>
</dbReference>
<dbReference type="GO" id="GO:0000407">
    <property type="term" value="C:phagophore assembly site"/>
    <property type="evidence" value="ECO:0007669"/>
    <property type="project" value="TreeGrafter"/>
</dbReference>
<dbReference type="SUPFAM" id="SSF48452">
    <property type="entry name" value="TPR-like"/>
    <property type="match status" value="1"/>
</dbReference>
<dbReference type="CDD" id="cd14014">
    <property type="entry name" value="STKc_PknB_like"/>
    <property type="match status" value="1"/>
</dbReference>
<accession>D0LTI5</accession>
<evidence type="ECO:0000256" key="2">
    <source>
        <dbReference type="ARBA" id="ARBA00022741"/>
    </source>
</evidence>
<dbReference type="PROSITE" id="PS00108">
    <property type="entry name" value="PROTEIN_KINASE_ST"/>
    <property type="match status" value="1"/>
</dbReference>
<keyword evidence="2 5" id="KW-0547">Nucleotide-binding</keyword>
<sequence>MDERDEDQENTRHPADAADGERMPADSPRPAGQSSDQGDSDSDSGDSGDSDEFGIGALKLDDALSESDKDRVRARTLELPVPDRCIGGRYELRERLGGGGMGTVYAGYDRQLERAVAIKRLHKRFAQDSSEASERLKREAIAMAQFASEPNVVQVYDIVADHDQAFLIMELISGTTLEKVQRKHSPSQAEIIDIYLQAGRGLAAIHRAHLVHRDFKPANVMIADNPASGHQRVIVCDLGLAITRALATSSSDSEPPSEPRPRALGEQFTATRALAGTPVYMAPEQLRGERDLDGRCDQFAFCVALYEALSGTRPFAEAEAGAKSEPLLAAIPAGPPPLPKRDGGAVPVRVEQALRRGLAFEPGERFPDMDALLVALAPPERFPWSVWLSLGLALALGATLLLLGRDAAPSCESQAQSKAAGLVDASALQRSEQRIPAQHRHAWLALRDVTTQRVNTWREEMSASCDAERRNDDDNAAPITARKQACLLENAAVLRTAGSYLTQEENESAPMFELADALRRMPSCIHLREEPKLVPPADAASQSIMDEFHEVLAESELREYEGRYDSAVELAGEALRQSEAMSFPYKDVLAAKARFRLSRAHAYAGDHNDAAENFDQAARAAAGFQLGAESLEGALFHAKYLLADLEKSTLAWEQLVRAELLLGWLGVDCEDADDAEMPMDANWRIWACAEYDEANGLLASRLGELEQAIAYHEQALQWRERLSPAPPALDAFLHSKSLNNLANAEANLARQWMDEGEEDTATRYWDSAAAHYQAALRLRGEALGNDHPLVDRIQLNIRLLQVARGQEIGDDLLRLGLRVLAQNLARSEVQLESLPGWLVLVIDAALGRYYGPSDPKDRDTAHLQSAAEAAAFIRSIHAQMPPSFMQHRRRVSEYLALAGVSEAKGQWSEALAELEHAFEILDEHDAATTCDQYLQNVYRSTLFSAASIVCAKPESEPEQARSYLKRAFAPLADCAAADAVIDAIYEQTLMEPQDGGIPANCHP</sequence>
<dbReference type="AlphaFoldDB" id="D0LTI5"/>